<feature type="transmembrane region" description="Helical" evidence="9">
    <location>
        <begin position="207"/>
        <end position="225"/>
    </location>
</feature>
<dbReference type="GO" id="GO:0071281">
    <property type="term" value="P:cellular response to iron ion"/>
    <property type="evidence" value="ECO:0007669"/>
    <property type="project" value="UniProtKB-ARBA"/>
</dbReference>
<dbReference type="CDD" id="cd06550">
    <property type="entry name" value="TM_ABC_iron-siderophores_like"/>
    <property type="match status" value="1"/>
</dbReference>
<dbReference type="GO" id="GO:0043190">
    <property type="term" value="C:ATP-binding cassette (ABC) transporter complex"/>
    <property type="evidence" value="ECO:0007669"/>
    <property type="project" value="InterPro"/>
</dbReference>
<gene>
    <name evidence="11" type="ORF">SAMN05421780_103190</name>
</gene>
<feature type="transmembrane region" description="Helical" evidence="9">
    <location>
        <begin position="15"/>
        <end position="38"/>
    </location>
</feature>
<dbReference type="STRING" id="927664.SAMN05421780_103190"/>
<dbReference type="GO" id="GO:0046983">
    <property type="term" value="F:protein dimerization activity"/>
    <property type="evidence" value="ECO:0007669"/>
    <property type="project" value="InterPro"/>
</dbReference>
<dbReference type="InterPro" id="IPR001626">
    <property type="entry name" value="ABC_TroCD"/>
</dbReference>
<dbReference type="GO" id="GO:0046914">
    <property type="term" value="F:transition metal ion binding"/>
    <property type="evidence" value="ECO:0007669"/>
    <property type="project" value="InterPro"/>
</dbReference>
<dbReference type="InterPro" id="IPR036421">
    <property type="entry name" value="Fe_dep_repressor_sf"/>
</dbReference>
<feature type="transmembrane region" description="Helical" evidence="9">
    <location>
        <begin position="43"/>
        <end position="63"/>
    </location>
</feature>
<evidence type="ECO:0000256" key="7">
    <source>
        <dbReference type="ARBA" id="ARBA00023136"/>
    </source>
</evidence>
<keyword evidence="12" id="KW-1185">Reference proteome</keyword>
<dbReference type="SMART" id="SM00529">
    <property type="entry name" value="HTH_DTXR"/>
    <property type="match status" value="1"/>
</dbReference>
<dbReference type="AlphaFoldDB" id="A0A1I1HA48"/>
<feature type="domain" description="Iron dependent repressor metal binding and dimerisation" evidence="10">
    <location>
        <begin position="359"/>
        <end position="427"/>
    </location>
</feature>
<evidence type="ECO:0000313" key="12">
    <source>
        <dbReference type="Proteomes" id="UP000199514"/>
    </source>
</evidence>
<dbReference type="InterPro" id="IPR037294">
    <property type="entry name" value="ABC_BtuC-like"/>
</dbReference>
<sequence>MSTFWNFITFADPNIKYIVLGTVLLSVGSAVVGCFSFLRKRALVGDAVAHSVLPGVCLAFMLSGTKNPLWLLLGAFVTGWLSLLSIDFISKNSKLKEDTSIGLVLSVFFGIGILLLTHIQQSGEASQSGLDKFLFGKAASLIGSDLWLFLGVVSVLLLITFLFFKEFTLLSFDKQYAAALGLPVRGLELLLTTLTVLAVVIGIQSVGVVLMAAMLITPAAAARYWTHDIRKMVALAATFGAISGITGAYISYAAPAMPTGPWIVLVVSLLAVVSFSFAPRKGIVGSLLLQRKNRLQIIEENILKALFHLGEQENDFFKHRSFEEIIIKRDIEPSQLRTGLRRLRQHGYVLKEHGLWTLTPEGQQRGKRVTKLHRLWEMYLTTHLNIAPDHVHDDAETMEHIITPEIERALEEQLRFPTTDPHGENIPY</sequence>
<dbReference type="InterPro" id="IPR001367">
    <property type="entry name" value="Fe_dep_repressor"/>
</dbReference>
<dbReference type="RefSeq" id="WP_091510087.1">
    <property type="nucleotide sequence ID" value="NZ_FOLE01000003.1"/>
</dbReference>
<dbReference type="GO" id="GO:0055085">
    <property type="term" value="P:transmembrane transport"/>
    <property type="evidence" value="ECO:0007669"/>
    <property type="project" value="InterPro"/>
</dbReference>
<name>A0A1I1HA48_9BACT</name>
<evidence type="ECO:0000256" key="2">
    <source>
        <dbReference type="ARBA" id="ARBA00008034"/>
    </source>
</evidence>
<dbReference type="Gene3D" id="1.10.3470.10">
    <property type="entry name" value="ABC transporter involved in vitamin B12 uptake, BtuC"/>
    <property type="match status" value="1"/>
</dbReference>
<feature type="transmembrane region" description="Helical" evidence="9">
    <location>
        <begin position="101"/>
        <end position="119"/>
    </location>
</feature>
<dbReference type="EMBL" id="FOLE01000003">
    <property type="protein sequence ID" value="SFC18353.1"/>
    <property type="molecule type" value="Genomic_DNA"/>
</dbReference>
<accession>A0A1I1HA48</accession>
<feature type="transmembrane region" description="Helical" evidence="9">
    <location>
        <begin position="232"/>
        <end position="254"/>
    </location>
</feature>
<reference evidence="11 12" key="1">
    <citation type="submission" date="2016-10" db="EMBL/GenBank/DDBJ databases">
        <authorList>
            <person name="de Groot N.N."/>
        </authorList>
    </citation>
    <scope>NUCLEOTIDE SEQUENCE [LARGE SCALE GENOMIC DNA]</scope>
    <source>
        <strain evidence="11 12">DSM 6793</strain>
    </source>
</reference>
<dbReference type="SUPFAM" id="SSF81345">
    <property type="entry name" value="ABC transporter involved in vitamin B12 uptake, BtuC"/>
    <property type="match status" value="1"/>
</dbReference>
<evidence type="ECO:0000313" key="11">
    <source>
        <dbReference type="EMBL" id="SFC18353.1"/>
    </source>
</evidence>
<feature type="transmembrane region" description="Helical" evidence="9">
    <location>
        <begin position="260"/>
        <end position="278"/>
    </location>
</feature>
<feature type="transmembrane region" description="Helical" evidence="9">
    <location>
        <begin position="176"/>
        <end position="201"/>
    </location>
</feature>
<dbReference type="PANTHER" id="PTHR30477">
    <property type="entry name" value="ABC-TRANSPORTER METAL-BINDING PROTEIN"/>
    <property type="match status" value="1"/>
</dbReference>
<dbReference type="GO" id="GO:0010043">
    <property type="term" value="P:response to zinc ion"/>
    <property type="evidence" value="ECO:0007669"/>
    <property type="project" value="TreeGrafter"/>
</dbReference>
<evidence type="ECO:0000256" key="6">
    <source>
        <dbReference type="ARBA" id="ARBA00022989"/>
    </source>
</evidence>
<dbReference type="GO" id="GO:0003700">
    <property type="term" value="F:DNA-binding transcription factor activity"/>
    <property type="evidence" value="ECO:0007669"/>
    <property type="project" value="InterPro"/>
</dbReference>
<dbReference type="Gene3D" id="1.10.10.10">
    <property type="entry name" value="Winged helix-like DNA-binding domain superfamily/Winged helix DNA-binding domain"/>
    <property type="match status" value="1"/>
</dbReference>
<evidence type="ECO:0000256" key="8">
    <source>
        <dbReference type="RuleBase" id="RU003943"/>
    </source>
</evidence>
<keyword evidence="6 9" id="KW-1133">Transmembrane helix</keyword>
<dbReference type="Proteomes" id="UP000199514">
    <property type="component" value="Unassembled WGS sequence"/>
</dbReference>
<feature type="transmembrane region" description="Helical" evidence="9">
    <location>
        <begin position="139"/>
        <end position="164"/>
    </location>
</feature>
<dbReference type="Pfam" id="PF02742">
    <property type="entry name" value="Fe_dep_repr_C"/>
    <property type="match status" value="1"/>
</dbReference>
<organism evidence="11 12">
    <name type="scientific">Flexibacter flexilis DSM 6793</name>
    <dbReference type="NCBI Taxonomy" id="927664"/>
    <lineage>
        <taxon>Bacteria</taxon>
        <taxon>Pseudomonadati</taxon>
        <taxon>Bacteroidota</taxon>
        <taxon>Cytophagia</taxon>
        <taxon>Cytophagales</taxon>
        <taxon>Flexibacteraceae</taxon>
        <taxon>Flexibacter</taxon>
    </lineage>
</organism>
<dbReference type="InterPro" id="IPR036388">
    <property type="entry name" value="WH-like_DNA-bd_sf"/>
</dbReference>
<dbReference type="SUPFAM" id="SSF47979">
    <property type="entry name" value="Iron-dependent repressor protein, dimerization domain"/>
    <property type="match status" value="1"/>
</dbReference>
<evidence type="ECO:0000256" key="4">
    <source>
        <dbReference type="ARBA" id="ARBA00022475"/>
    </source>
</evidence>
<evidence type="ECO:0000256" key="1">
    <source>
        <dbReference type="ARBA" id="ARBA00004651"/>
    </source>
</evidence>
<comment type="similarity">
    <text evidence="2 8">Belongs to the ABC-3 integral membrane protein family.</text>
</comment>
<dbReference type="PANTHER" id="PTHR30477:SF3">
    <property type="entry name" value="METAL TRANSPORT SYSTEM MEMBRANE PROTEIN CT_069-RELATED"/>
    <property type="match status" value="1"/>
</dbReference>
<dbReference type="Pfam" id="PF00950">
    <property type="entry name" value="ABC-3"/>
    <property type="match status" value="1"/>
</dbReference>
<feature type="transmembrane region" description="Helical" evidence="9">
    <location>
        <begin position="69"/>
        <end position="89"/>
    </location>
</feature>
<evidence type="ECO:0000256" key="9">
    <source>
        <dbReference type="SAM" id="Phobius"/>
    </source>
</evidence>
<dbReference type="OrthoDB" id="9788905at2"/>
<dbReference type="InterPro" id="IPR022689">
    <property type="entry name" value="Iron_dep_repressor"/>
</dbReference>
<proteinExistence type="inferred from homology"/>
<evidence type="ECO:0000259" key="10">
    <source>
        <dbReference type="Pfam" id="PF02742"/>
    </source>
</evidence>
<dbReference type="FunFam" id="1.10.3470.10:FF:000003">
    <property type="entry name" value="Iron ABC transporter permease SitD"/>
    <property type="match status" value="1"/>
</dbReference>
<evidence type="ECO:0000256" key="5">
    <source>
        <dbReference type="ARBA" id="ARBA00022692"/>
    </source>
</evidence>
<keyword evidence="5 8" id="KW-0812">Transmembrane</keyword>
<keyword evidence="4" id="KW-1003">Cell membrane</keyword>
<protein>
    <submittedName>
        <fullName evidence="11">Manganese/zinc/iron transport system permease protein</fullName>
    </submittedName>
</protein>
<keyword evidence="7 9" id="KW-0472">Membrane</keyword>
<comment type="subcellular location">
    <subcellularLocation>
        <location evidence="1 8">Cell membrane</location>
        <topology evidence="1 8">Multi-pass membrane protein</topology>
    </subcellularLocation>
</comment>
<keyword evidence="3 8" id="KW-0813">Transport</keyword>
<evidence type="ECO:0000256" key="3">
    <source>
        <dbReference type="ARBA" id="ARBA00022448"/>
    </source>
</evidence>